<dbReference type="InterPro" id="IPR036388">
    <property type="entry name" value="WH-like_DNA-bd_sf"/>
</dbReference>
<dbReference type="EMBL" id="LAZR01020947">
    <property type="protein sequence ID" value="KKL87031.1"/>
    <property type="molecule type" value="Genomic_DNA"/>
</dbReference>
<name>A0A0F9G9E1_9ZZZZ</name>
<gene>
    <name evidence="2" type="ORF">LCGC14_1938820</name>
</gene>
<dbReference type="InterPro" id="IPR050855">
    <property type="entry name" value="NDM-1-like"/>
</dbReference>
<protein>
    <recommendedName>
        <fullName evidence="1">Metallo-beta-lactamase domain-containing protein</fullName>
    </recommendedName>
</protein>
<dbReference type="SUPFAM" id="SSF56281">
    <property type="entry name" value="Metallo-hydrolase/oxidoreductase"/>
    <property type="match status" value="1"/>
</dbReference>
<dbReference type="PANTHER" id="PTHR42951">
    <property type="entry name" value="METALLO-BETA-LACTAMASE DOMAIN-CONTAINING"/>
    <property type="match status" value="1"/>
</dbReference>
<sequence>DHINLWILEEDDGWTIVDTGLATDATTDLWETLYHQMTNKKPIKRIIGTHMHPDHIGLAAWLCRRSGAELWMSRSEYMHCRILLEDSNREAPDAAIAFYQAAGFNEEQLNYYRSKFGAFGSLIRGMPNSYHRLKDNDGFIVNNRQWQVVMGEGHSPEHACLFCPELELFISGDQLLPTISSNVSVWPIEPTGTPLKAWIDSCHKLKSVLPKNTLILPSHGLPFRGATQRLQKLTDDHERDLQVIYENADTPKRVVDFFPLIFKSKITHATLVLAAGESYAHLNCLIEQGMMTVKKDAEGVNWYQRV</sequence>
<feature type="non-terminal residue" evidence="2">
    <location>
        <position position="1"/>
    </location>
</feature>
<organism evidence="2">
    <name type="scientific">marine sediment metagenome</name>
    <dbReference type="NCBI Taxonomy" id="412755"/>
    <lineage>
        <taxon>unclassified sequences</taxon>
        <taxon>metagenomes</taxon>
        <taxon>ecological metagenomes</taxon>
    </lineage>
</organism>
<reference evidence="2" key="1">
    <citation type="journal article" date="2015" name="Nature">
        <title>Complex archaea that bridge the gap between prokaryotes and eukaryotes.</title>
        <authorList>
            <person name="Spang A."/>
            <person name="Saw J.H."/>
            <person name="Jorgensen S.L."/>
            <person name="Zaremba-Niedzwiedzka K."/>
            <person name="Martijn J."/>
            <person name="Lind A.E."/>
            <person name="van Eijk R."/>
            <person name="Schleper C."/>
            <person name="Guy L."/>
            <person name="Ettema T.J."/>
        </authorList>
    </citation>
    <scope>NUCLEOTIDE SEQUENCE</scope>
</reference>
<comment type="caution">
    <text evidence="2">The sequence shown here is derived from an EMBL/GenBank/DDBJ whole genome shotgun (WGS) entry which is preliminary data.</text>
</comment>
<evidence type="ECO:0000313" key="2">
    <source>
        <dbReference type="EMBL" id="KKL87031.1"/>
    </source>
</evidence>
<dbReference type="InterPro" id="IPR001279">
    <property type="entry name" value="Metallo-B-lactamas"/>
</dbReference>
<dbReference type="InterPro" id="IPR048933">
    <property type="entry name" value="B_lactamase-like_C"/>
</dbReference>
<dbReference type="Pfam" id="PF00753">
    <property type="entry name" value="Lactamase_B"/>
    <property type="match status" value="1"/>
</dbReference>
<dbReference type="Pfam" id="PF21221">
    <property type="entry name" value="B_lactamase-like_C"/>
    <property type="match status" value="1"/>
</dbReference>
<feature type="domain" description="Metallo-beta-lactamase" evidence="1">
    <location>
        <begin position="2"/>
        <end position="219"/>
    </location>
</feature>
<evidence type="ECO:0000259" key="1">
    <source>
        <dbReference type="SMART" id="SM00849"/>
    </source>
</evidence>
<dbReference type="SMART" id="SM00849">
    <property type="entry name" value="Lactamase_B"/>
    <property type="match status" value="1"/>
</dbReference>
<dbReference type="Gene3D" id="1.10.10.10">
    <property type="entry name" value="Winged helix-like DNA-binding domain superfamily/Winged helix DNA-binding domain"/>
    <property type="match status" value="1"/>
</dbReference>
<dbReference type="AlphaFoldDB" id="A0A0F9G9E1"/>
<dbReference type="Gene3D" id="3.60.15.10">
    <property type="entry name" value="Ribonuclease Z/Hydroxyacylglutathione hydrolase-like"/>
    <property type="match status" value="1"/>
</dbReference>
<dbReference type="InterPro" id="IPR036866">
    <property type="entry name" value="RibonucZ/Hydroxyglut_hydro"/>
</dbReference>
<proteinExistence type="predicted"/>
<accession>A0A0F9G9E1</accession>